<dbReference type="AlphaFoldDB" id="C6AAD5"/>
<keyword evidence="1" id="KW-0472">Membrane</keyword>
<feature type="transmembrane region" description="Helical" evidence="1">
    <location>
        <begin position="12"/>
        <end position="43"/>
    </location>
</feature>
<keyword evidence="3" id="KW-1185">Reference proteome</keyword>
<evidence type="ECO:0000313" key="3">
    <source>
        <dbReference type="Proteomes" id="UP000001489"/>
    </source>
</evidence>
<evidence type="ECO:0000313" key="2">
    <source>
        <dbReference type="EMBL" id="ACS51874.1"/>
    </source>
</evidence>
<gene>
    <name evidence="2" type="ordered locus">Bgr_17580</name>
</gene>
<dbReference type="HOGENOM" id="CLU_1400068_0_0_5"/>
<dbReference type="KEGG" id="bgr:Bgr_17580"/>
<feature type="transmembrane region" description="Helical" evidence="1">
    <location>
        <begin position="105"/>
        <end position="126"/>
    </location>
</feature>
<organism evidence="2 3">
    <name type="scientific">Bartonella grahamii (strain as4aup)</name>
    <dbReference type="NCBI Taxonomy" id="634504"/>
    <lineage>
        <taxon>Bacteria</taxon>
        <taxon>Pseudomonadati</taxon>
        <taxon>Pseudomonadota</taxon>
        <taxon>Alphaproteobacteria</taxon>
        <taxon>Hyphomicrobiales</taxon>
        <taxon>Bartonellaceae</taxon>
        <taxon>Bartonella</taxon>
    </lineage>
</organism>
<dbReference type="STRING" id="634504.Bgr_17580"/>
<sequence>MAMRSEAAVFILFLPVGCFLLNAVTVFAIFVNMIIVAPYYSLIKRLRLYYRVKKQRRLMKEQPQHFCFFEKSGKEKQRVPQNLALETQISFYSLKKWLAFSRKDYIIHACLSFIIMFFKAYVYVIFFKGIDEIDESRFMYIVILLFFWFFLSVSIFATIPVVVILREILTSRLKKKIQQLEEVTEATQ</sequence>
<accession>C6AAD5</accession>
<name>C6AAD5_BARGA</name>
<feature type="transmembrane region" description="Helical" evidence="1">
    <location>
        <begin position="138"/>
        <end position="165"/>
    </location>
</feature>
<dbReference type="RefSeq" id="WP_015856887.1">
    <property type="nucleotide sequence ID" value="NC_012846.1"/>
</dbReference>
<protein>
    <submittedName>
        <fullName evidence="2">Hypothetical membrane protein</fullName>
    </submittedName>
</protein>
<reference evidence="2 3" key="1">
    <citation type="journal article" date="2009" name="PLoS Genet.">
        <title>Run-off replication of host-adaptability genes is associated with gene transfer agents in the genome of mouse-infecting Bartonella grahamii.</title>
        <authorList>
            <person name="Berglund E.C."/>
            <person name="Frank A.C."/>
            <person name="Calteau A."/>
            <person name="Vinnere Pettersson O."/>
            <person name="Granberg F."/>
            <person name="Eriksson A.-S."/>
            <person name="Naeslund K."/>
            <person name="Holmberg M."/>
            <person name="Lindroos H."/>
            <person name="Andersson S.G."/>
        </authorList>
    </citation>
    <scope>NUCLEOTIDE SEQUENCE [LARGE SCALE GENOMIC DNA]</scope>
    <source>
        <strain evidence="3">as4aup</strain>
    </source>
</reference>
<dbReference type="Proteomes" id="UP000001489">
    <property type="component" value="Chromosome"/>
</dbReference>
<dbReference type="EMBL" id="CP001562">
    <property type="protein sequence ID" value="ACS51874.1"/>
    <property type="molecule type" value="Genomic_DNA"/>
</dbReference>
<evidence type="ECO:0000256" key="1">
    <source>
        <dbReference type="SAM" id="Phobius"/>
    </source>
</evidence>
<dbReference type="eggNOG" id="ENOG50313ZE">
    <property type="taxonomic scope" value="Bacteria"/>
</dbReference>
<keyword evidence="1" id="KW-0812">Transmembrane</keyword>
<keyword evidence="1" id="KW-1133">Transmembrane helix</keyword>
<proteinExistence type="predicted"/>